<feature type="chain" id="PRO_5013379327" evidence="7">
    <location>
        <begin position="25"/>
        <end position="349"/>
    </location>
</feature>
<dbReference type="PANTHER" id="PTHR32285:SF350">
    <property type="entry name" value="PROTEIN TRICHOME BIREFRINGENCE-LIKE 43"/>
    <property type="match status" value="1"/>
</dbReference>
<evidence type="ECO:0000256" key="6">
    <source>
        <dbReference type="ARBA" id="ARBA00023136"/>
    </source>
</evidence>
<dbReference type="EMBL" id="CM004389">
    <property type="protein sequence ID" value="OAY55876.1"/>
    <property type="molecule type" value="Genomic_DNA"/>
</dbReference>
<evidence type="ECO:0000256" key="3">
    <source>
        <dbReference type="ARBA" id="ARBA00022692"/>
    </source>
</evidence>
<feature type="domain" description="Trichome birefringence-like N-terminal" evidence="9">
    <location>
        <begin position="37"/>
        <end position="88"/>
    </location>
</feature>
<comment type="subcellular location">
    <subcellularLocation>
        <location evidence="1">Membrane</location>
        <topology evidence="1">Single-pass membrane protein</topology>
    </subcellularLocation>
</comment>
<dbReference type="PANTHER" id="PTHR32285">
    <property type="entry name" value="PROTEIN TRICHOME BIREFRINGENCE-LIKE 9-RELATED"/>
    <property type="match status" value="1"/>
</dbReference>
<gene>
    <name evidence="10" type="ORF">MANES_03G186700</name>
</gene>
<dbReference type="Pfam" id="PF13839">
    <property type="entry name" value="PC-Esterase"/>
    <property type="match status" value="1"/>
</dbReference>
<keyword evidence="4" id="KW-0735">Signal-anchor</keyword>
<dbReference type="InterPro" id="IPR025846">
    <property type="entry name" value="TBL_N"/>
</dbReference>
<dbReference type="GO" id="GO:0016413">
    <property type="term" value="F:O-acetyltransferase activity"/>
    <property type="evidence" value="ECO:0000318"/>
    <property type="project" value="GO_Central"/>
</dbReference>
<dbReference type="AlphaFoldDB" id="A0A2C9WBA1"/>
<sequence length="349" mass="40155">MGAMRVSFLAALILLVTCMLQVHGMEIEVVDKCSKKRCDLYLGKWVYDASYPLYDATNCPFILQQFDCQKNGRPDSLYLKYRWKPTSCTLPRGKSAMFVGDSLSLNQWESLACMLHTAVPKANYTLKRTGALSTFKFPEYNVSLMFCRNAFLVDIVEENIGRVLRVDSISRDKSWRRVDALIFNTWHWWLHTGRKQPWDWIQEGEKMYKDMNRLVAYEKALSTWVRWIQLNIDPTKTRVFLQGVSPDHTNSTDWSNSLGKNCKGETEPLLKPNYPGSTHPAQAIAERVLGTIANPIYLLNITYLSQMRKDGHPSAYGFRGHRTADCSHWCLPGVPDTWNELLHAALIYN</sequence>
<name>A0A2C9WBA1_MANES</name>
<dbReference type="GO" id="GO:0005794">
    <property type="term" value="C:Golgi apparatus"/>
    <property type="evidence" value="ECO:0000318"/>
    <property type="project" value="GO_Central"/>
</dbReference>
<accession>A0A2C9WBA1</accession>
<dbReference type="GO" id="GO:0016020">
    <property type="term" value="C:membrane"/>
    <property type="evidence" value="ECO:0007669"/>
    <property type="project" value="UniProtKB-SubCell"/>
</dbReference>
<evidence type="ECO:0000313" key="10">
    <source>
        <dbReference type="EMBL" id="OAY55876.1"/>
    </source>
</evidence>
<evidence type="ECO:0000256" key="7">
    <source>
        <dbReference type="SAM" id="SignalP"/>
    </source>
</evidence>
<dbReference type="Pfam" id="PF14416">
    <property type="entry name" value="PMR5N"/>
    <property type="match status" value="1"/>
</dbReference>
<comment type="similarity">
    <text evidence="2">Belongs to the PC-esterase family. TBL subfamily.</text>
</comment>
<keyword evidence="3" id="KW-0812">Transmembrane</keyword>
<dbReference type="InterPro" id="IPR029962">
    <property type="entry name" value="TBL"/>
</dbReference>
<keyword evidence="5" id="KW-1133">Transmembrane helix</keyword>
<evidence type="ECO:0000259" key="9">
    <source>
        <dbReference type="Pfam" id="PF14416"/>
    </source>
</evidence>
<evidence type="ECO:0000256" key="2">
    <source>
        <dbReference type="ARBA" id="ARBA00007727"/>
    </source>
</evidence>
<organism evidence="10">
    <name type="scientific">Manihot esculenta</name>
    <name type="common">Cassava</name>
    <name type="synonym">Jatropha manihot</name>
    <dbReference type="NCBI Taxonomy" id="3983"/>
    <lineage>
        <taxon>Eukaryota</taxon>
        <taxon>Viridiplantae</taxon>
        <taxon>Streptophyta</taxon>
        <taxon>Embryophyta</taxon>
        <taxon>Tracheophyta</taxon>
        <taxon>Spermatophyta</taxon>
        <taxon>Magnoliopsida</taxon>
        <taxon>eudicotyledons</taxon>
        <taxon>Gunneridae</taxon>
        <taxon>Pentapetalae</taxon>
        <taxon>rosids</taxon>
        <taxon>fabids</taxon>
        <taxon>Malpighiales</taxon>
        <taxon>Euphorbiaceae</taxon>
        <taxon>Crotonoideae</taxon>
        <taxon>Manihoteae</taxon>
        <taxon>Manihot</taxon>
    </lineage>
</organism>
<protein>
    <submittedName>
        <fullName evidence="10">Uncharacterized protein</fullName>
    </submittedName>
</protein>
<keyword evidence="7" id="KW-0732">Signal</keyword>
<proteinExistence type="inferred from homology"/>
<feature type="domain" description="Trichome birefringence-like C-terminal" evidence="8">
    <location>
        <begin position="92"/>
        <end position="344"/>
    </location>
</feature>
<reference evidence="10" key="1">
    <citation type="submission" date="2016-02" db="EMBL/GenBank/DDBJ databases">
        <title>WGS assembly of Manihot esculenta.</title>
        <authorList>
            <person name="Bredeson J.V."/>
            <person name="Prochnik S.E."/>
            <person name="Lyons J.B."/>
            <person name="Schmutz J."/>
            <person name="Grimwood J."/>
            <person name="Vrebalov J."/>
            <person name="Bart R.S."/>
            <person name="Amuge T."/>
            <person name="Ferguson M.E."/>
            <person name="Green R."/>
            <person name="Putnam N."/>
            <person name="Stites J."/>
            <person name="Rounsley S."/>
            <person name="Rokhsar D.S."/>
        </authorList>
    </citation>
    <scope>NUCLEOTIDE SEQUENCE [LARGE SCALE GENOMIC DNA]</scope>
    <source>
        <tissue evidence="10">Leaf</tissue>
    </source>
</reference>
<evidence type="ECO:0000256" key="5">
    <source>
        <dbReference type="ARBA" id="ARBA00022989"/>
    </source>
</evidence>
<evidence type="ECO:0000256" key="1">
    <source>
        <dbReference type="ARBA" id="ARBA00004167"/>
    </source>
</evidence>
<keyword evidence="6" id="KW-0472">Membrane</keyword>
<evidence type="ECO:0000259" key="8">
    <source>
        <dbReference type="Pfam" id="PF13839"/>
    </source>
</evidence>
<evidence type="ECO:0000256" key="4">
    <source>
        <dbReference type="ARBA" id="ARBA00022968"/>
    </source>
</evidence>
<dbReference type="InterPro" id="IPR026057">
    <property type="entry name" value="TBL_C"/>
</dbReference>
<feature type="signal peptide" evidence="7">
    <location>
        <begin position="1"/>
        <end position="24"/>
    </location>
</feature>